<dbReference type="SUPFAM" id="SSF53383">
    <property type="entry name" value="PLP-dependent transferases"/>
    <property type="match status" value="1"/>
</dbReference>
<dbReference type="EMBL" id="QJRY01000012">
    <property type="protein sequence ID" value="PYB69855.1"/>
    <property type="molecule type" value="Genomic_DNA"/>
</dbReference>
<dbReference type="InterPro" id="IPR015421">
    <property type="entry name" value="PyrdxlP-dep_Trfase_major"/>
</dbReference>
<feature type="domain" description="Aminoglycoside phosphotransferase" evidence="3">
    <location>
        <begin position="42"/>
        <end position="279"/>
    </location>
</feature>
<dbReference type="Pfam" id="PF01636">
    <property type="entry name" value="APH"/>
    <property type="match status" value="1"/>
</dbReference>
<dbReference type="Proteomes" id="UP000247536">
    <property type="component" value="Unassembled WGS sequence"/>
</dbReference>
<accession>A0ABX5NKU7</accession>
<dbReference type="InterPro" id="IPR005814">
    <property type="entry name" value="Aminotrans_3"/>
</dbReference>
<gene>
    <name evidence="4" type="ORF">DMY87_22775</name>
</gene>
<evidence type="ECO:0000256" key="2">
    <source>
        <dbReference type="ARBA" id="ARBA00022898"/>
    </source>
</evidence>
<dbReference type="Gene3D" id="3.40.640.10">
    <property type="entry name" value="Type I PLP-dependent aspartate aminotransferase-like (Major domain)"/>
    <property type="match status" value="1"/>
</dbReference>
<evidence type="ECO:0000313" key="4">
    <source>
        <dbReference type="EMBL" id="PYB69855.1"/>
    </source>
</evidence>
<evidence type="ECO:0000259" key="3">
    <source>
        <dbReference type="Pfam" id="PF01636"/>
    </source>
</evidence>
<dbReference type="Pfam" id="PF00202">
    <property type="entry name" value="Aminotran_3"/>
    <property type="match status" value="1"/>
</dbReference>
<dbReference type="InterPro" id="IPR015422">
    <property type="entry name" value="PyrdxlP-dep_Trfase_small"/>
</dbReference>
<name>A0ABX5NKU7_9HYPH</name>
<dbReference type="RefSeq" id="WP_110793941.1">
    <property type="nucleotide sequence ID" value="NZ_QJRY01000012.1"/>
</dbReference>
<dbReference type="InterPro" id="IPR011009">
    <property type="entry name" value="Kinase-like_dom_sf"/>
</dbReference>
<comment type="similarity">
    <text evidence="1">Belongs to the class-III pyridoxal-phosphate-dependent aminotransferase family.</text>
</comment>
<dbReference type="PANTHER" id="PTHR45688">
    <property type="match status" value="1"/>
</dbReference>
<dbReference type="SUPFAM" id="SSF56112">
    <property type="entry name" value="Protein kinase-like (PK-like)"/>
    <property type="match status" value="1"/>
</dbReference>
<keyword evidence="2" id="KW-0663">Pyridoxal phosphate</keyword>
<protein>
    <recommendedName>
        <fullName evidence="3">Aminoglycoside phosphotransferase domain-containing protein</fullName>
    </recommendedName>
</protein>
<sequence>MTLIIPTREATEAMLGSILAPNLPVQVIEERVAAVYGLVGTWRRLGGEREQNFRLITDAGAEFVVKVASLNEPQDSLVFQTEALEHIRRVDPHVPVPRLRRTLDGQAFSTVSDELGRAHTMRVLSFVAGKTLLDQLSASGTVLDAGELMLLGEVSGRLARALQGFRSAGAPGNMPWDLANGLLFSEPLRRALPASLRPFAERFLPHLSTVLSERLPKLRAQVIYHDFHESNVLVTLDPEFRIDGIIDFGDMIFGPVVQDLAVTVASLVHWSNDPVHAARCLVRGYQRYMPLETADLEILRSLVLARLLLQVSLVSHQSGLDEPPESKLGELQSLYIEAIHRFETMSDAEFSAGMMPSVVPSVKVDVVAGAQPTPALLKRREAVMGKTYTFYNEPVELVRGLGCKVYDATGKEYLDCYNNVANVGHCHPYVVEALARQASTLNTNSRYLHSEIVRLGERLGATLPDHLDTWFFVCTGSEANDLAVRLARASTGREGIVITENSYHGNTTVVTPLSLIDYNIEDKPSWVETLPPPNLYRGLYREDVRDAGQKYAAHVDEAASRLSEQGFGMAGLLIDSIFDANGALVPPQDYLPLAYQAAKRAGALTIADEVQMGFGRSGTHMWGFQAFGVEPDIVTMGKPMGNGHPIAALATRRDIAERLQKHTGYFNTFGGNTVSAVVGNACLDVLVGEDLQGNAARSGSFLMSGLRALMERHEIIGHIQGRGLFLGVELVTDRETRAPAKLAARWVRERMKALGVLVSSTGPFGNIIKIRPPLVFSLADGERCLEALDIALKEVPADL</sequence>
<dbReference type="InterPro" id="IPR015424">
    <property type="entry name" value="PyrdxlP-dep_Trfase"/>
</dbReference>
<organism evidence="4 5">
    <name type="scientific">Rhizobium wuzhouense</name>
    <dbReference type="NCBI Taxonomy" id="1986026"/>
    <lineage>
        <taxon>Bacteria</taxon>
        <taxon>Pseudomonadati</taxon>
        <taxon>Pseudomonadota</taxon>
        <taxon>Alphaproteobacteria</taxon>
        <taxon>Hyphomicrobiales</taxon>
        <taxon>Rhizobiaceae</taxon>
        <taxon>Rhizobium/Agrobacterium group</taxon>
        <taxon>Rhizobium</taxon>
    </lineage>
</organism>
<reference evidence="4 5" key="1">
    <citation type="submission" date="2018-06" db="EMBL/GenBank/DDBJ databases">
        <title>Rhizobium wuzhouense sp. nov., isolated from roots of Oryza officinalis.</title>
        <authorList>
            <person name="Yuan T."/>
        </authorList>
    </citation>
    <scope>NUCLEOTIDE SEQUENCE [LARGE SCALE GENOMIC DNA]</scope>
    <source>
        <strain evidence="4 5">W44</strain>
    </source>
</reference>
<dbReference type="PANTHER" id="PTHR45688:SF13">
    <property type="entry name" value="ALANINE--GLYOXYLATE AMINOTRANSFERASE 2-LIKE"/>
    <property type="match status" value="1"/>
</dbReference>
<dbReference type="Gene3D" id="3.90.1200.10">
    <property type="match status" value="1"/>
</dbReference>
<dbReference type="InterPro" id="IPR002575">
    <property type="entry name" value="Aminoglycoside_PTrfase"/>
</dbReference>
<evidence type="ECO:0000313" key="5">
    <source>
        <dbReference type="Proteomes" id="UP000247536"/>
    </source>
</evidence>
<evidence type="ECO:0000256" key="1">
    <source>
        <dbReference type="ARBA" id="ARBA00008954"/>
    </source>
</evidence>
<comment type="caution">
    <text evidence="4">The sequence shown here is derived from an EMBL/GenBank/DDBJ whole genome shotgun (WGS) entry which is preliminary data.</text>
</comment>
<dbReference type="Gene3D" id="3.90.1150.10">
    <property type="entry name" value="Aspartate Aminotransferase, domain 1"/>
    <property type="match status" value="1"/>
</dbReference>
<keyword evidence="5" id="KW-1185">Reference proteome</keyword>
<proteinExistence type="inferred from homology"/>
<dbReference type="CDD" id="cd00610">
    <property type="entry name" value="OAT_like"/>
    <property type="match status" value="1"/>
</dbReference>